<gene>
    <name evidence="2" type="ORF">ElyMa_004987700</name>
</gene>
<dbReference type="PROSITE" id="PS50994">
    <property type="entry name" value="INTEGRASE"/>
    <property type="match status" value="1"/>
</dbReference>
<proteinExistence type="predicted"/>
<dbReference type="InterPro" id="IPR036397">
    <property type="entry name" value="RNaseH_sf"/>
</dbReference>
<dbReference type="GO" id="GO:0015074">
    <property type="term" value="P:DNA integration"/>
    <property type="evidence" value="ECO:0007669"/>
    <property type="project" value="InterPro"/>
</dbReference>
<dbReference type="EMBL" id="BMAT01009975">
    <property type="protein sequence ID" value="GFS17652.1"/>
    <property type="molecule type" value="Genomic_DNA"/>
</dbReference>
<evidence type="ECO:0000313" key="3">
    <source>
        <dbReference type="Proteomes" id="UP000762676"/>
    </source>
</evidence>
<dbReference type="SUPFAM" id="SSF53098">
    <property type="entry name" value="Ribonuclease H-like"/>
    <property type="match status" value="1"/>
</dbReference>
<sequence length="95" mass="10603">MFLVIVNAHTKCAEVILIISQTTYAIINVPSATFARFAWPEQLVSDNGPQFISEELNTFINANHIKHICSAPYHSPTNGLAERMVQRFKNAMKAA</sequence>
<dbReference type="PANTHER" id="PTHR37984:SF13">
    <property type="entry name" value="RIBONUCLEASE H"/>
    <property type="match status" value="1"/>
</dbReference>
<dbReference type="InterPro" id="IPR012337">
    <property type="entry name" value="RNaseH-like_sf"/>
</dbReference>
<dbReference type="Gene3D" id="3.30.420.10">
    <property type="entry name" value="Ribonuclease H-like superfamily/Ribonuclease H"/>
    <property type="match status" value="1"/>
</dbReference>
<evidence type="ECO:0000313" key="2">
    <source>
        <dbReference type="EMBL" id="GFS17652.1"/>
    </source>
</evidence>
<dbReference type="InterPro" id="IPR001584">
    <property type="entry name" value="Integrase_cat-core"/>
</dbReference>
<comment type="caution">
    <text evidence="2">The sequence shown here is derived from an EMBL/GenBank/DDBJ whole genome shotgun (WGS) entry which is preliminary data.</text>
</comment>
<dbReference type="Pfam" id="PF00665">
    <property type="entry name" value="rve"/>
    <property type="match status" value="1"/>
</dbReference>
<dbReference type="PANTHER" id="PTHR37984">
    <property type="entry name" value="PROTEIN CBG26694"/>
    <property type="match status" value="1"/>
</dbReference>
<keyword evidence="3" id="KW-1185">Reference proteome</keyword>
<evidence type="ECO:0000259" key="1">
    <source>
        <dbReference type="PROSITE" id="PS50994"/>
    </source>
</evidence>
<accession>A0AAV4J9K5</accession>
<organism evidence="2 3">
    <name type="scientific">Elysia marginata</name>
    <dbReference type="NCBI Taxonomy" id="1093978"/>
    <lineage>
        <taxon>Eukaryota</taxon>
        <taxon>Metazoa</taxon>
        <taxon>Spiralia</taxon>
        <taxon>Lophotrochozoa</taxon>
        <taxon>Mollusca</taxon>
        <taxon>Gastropoda</taxon>
        <taxon>Heterobranchia</taxon>
        <taxon>Euthyneura</taxon>
        <taxon>Panpulmonata</taxon>
        <taxon>Sacoglossa</taxon>
        <taxon>Placobranchoidea</taxon>
        <taxon>Plakobranchidae</taxon>
        <taxon>Elysia</taxon>
    </lineage>
</organism>
<dbReference type="InterPro" id="IPR050951">
    <property type="entry name" value="Retrovirus_Pol_polyprotein"/>
</dbReference>
<protein>
    <submittedName>
        <fullName evidence="2">Pol polyprotein</fullName>
    </submittedName>
</protein>
<name>A0AAV4J9K5_9GAST</name>
<dbReference type="GO" id="GO:0003676">
    <property type="term" value="F:nucleic acid binding"/>
    <property type="evidence" value="ECO:0007669"/>
    <property type="project" value="InterPro"/>
</dbReference>
<reference evidence="2 3" key="1">
    <citation type="journal article" date="2021" name="Elife">
        <title>Chloroplast acquisition without the gene transfer in kleptoplastic sea slugs, Plakobranchus ocellatus.</title>
        <authorList>
            <person name="Maeda T."/>
            <person name="Takahashi S."/>
            <person name="Yoshida T."/>
            <person name="Shimamura S."/>
            <person name="Takaki Y."/>
            <person name="Nagai Y."/>
            <person name="Toyoda A."/>
            <person name="Suzuki Y."/>
            <person name="Arimoto A."/>
            <person name="Ishii H."/>
            <person name="Satoh N."/>
            <person name="Nishiyama T."/>
            <person name="Hasebe M."/>
            <person name="Maruyama T."/>
            <person name="Minagawa J."/>
            <person name="Obokata J."/>
            <person name="Shigenobu S."/>
        </authorList>
    </citation>
    <scope>NUCLEOTIDE SEQUENCE [LARGE SCALE GENOMIC DNA]</scope>
</reference>
<feature type="domain" description="Integrase catalytic" evidence="1">
    <location>
        <begin position="1"/>
        <end position="95"/>
    </location>
</feature>
<dbReference type="Proteomes" id="UP000762676">
    <property type="component" value="Unassembled WGS sequence"/>
</dbReference>
<dbReference type="AlphaFoldDB" id="A0AAV4J9K5"/>